<dbReference type="InterPro" id="IPR011060">
    <property type="entry name" value="RibuloseP-bd_barrel"/>
</dbReference>
<dbReference type="Gene3D" id="3.20.20.70">
    <property type="entry name" value="Aldolase class I"/>
    <property type="match status" value="1"/>
</dbReference>
<dbReference type="FunFam" id="3.20.20.70:FF:000024">
    <property type="entry name" value="Indole-3-glycerol phosphate synthase"/>
    <property type="match status" value="1"/>
</dbReference>
<dbReference type="EC" id="4.1.1.48" evidence="9"/>
<accession>A0A5P6VVW4</accession>
<dbReference type="HAMAP" id="MF_00134_B">
    <property type="entry name" value="IGPS_B"/>
    <property type="match status" value="1"/>
</dbReference>
<keyword evidence="8 9" id="KW-0456">Lyase</keyword>
<evidence type="ECO:0000256" key="9">
    <source>
        <dbReference type="HAMAP-Rule" id="MF_00134"/>
    </source>
</evidence>
<evidence type="ECO:0000313" key="12">
    <source>
        <dbReference type="Proteomes" id="UP000327030"/>
    </source>
</evidence>
<keyword evidence="7 9" id="KW-0057">Aromatic amino acid biosynthesis</keyword>
<dbReference type="GO" id="GO:0004425">
    <property type="term" value="F:indole-3-glycerol-phosphate synthase activity"/>
    <property type="evidence" value="ECO:0007669"/>
    <property type="project" value="UniProtKB-UniRule"/>
</dbReference>
<dbReference type="CDD" id="cd00331">
    <property type="entry name" value="IGPS"/>
    <property type="match status" value="1"/>
</dbReference>
<evidence type="ECO:0000256" key="3">
    <source>
        <dbReference type="ARBA" id="ARBA00008737"/>
    </source>
</evidence>
<gene>
    <name evidence="9 11" type="primary">trpC</name>
    <name evidence="11" type="ORF">FXF36_14060</name>
</gene>
<dbReference type="OrthoDB" id="9804217at2"/>
<dbReference type="GO" id="GO:0000162">
    <property type="term" value="P:L-tryptophan biosynthetic process"/>
    <property type="evidence" value="ECO:0007669"/>
    <property type="project" value="UniProtKB-UniRule"/>
</dbReference>
<dbReference type="Pfam" id="PF00218">
    <property type="entry name" value="IGPS"/>
    <property type="match status" value="1"/>
</dbReference>
<dbReference type="InterPro" id="IPR013798">
    <property type="entry name" value="Indole-3-glycerol_P_synth_dom"/>
</dbReference>
<organism evidence="11 12">
    <name type="scientific">Pseudobutyrivibrio xylanivorans</name>
    <dbReference type="NCBI Taxonomy" id="185007"/>
    <lineage>
        <taxon>Bacteria</taxon>
        <taxon>Bacillati</taxon>
        <taxon>Bacillota</taxon>
        <taxon>Clostridia</taxon>
        <taxon>Lachnospirales</taxon>
        <taxon>Lachnospiraceae</taxon>
        <taxon>Pseudobutyrivibrio</taxon>
    </lineage>
</organism>
<comment type="similarity">
    <text evidence="3 9">Belongs to the TrpC family.</text>
</comment>
<comment type="pathway">
    <text evidence="2 9">Amino-acid biosynthesis; L-tryptophan biosynthesis; L-tryptophan from chorismate: step 4/5.</text>
</comment>
<evidence type="ECO:0000256" key="4">
    <source>
        <dbReference type="ARBA" id="ARBA00022605"/>
    </source>
</evidence>
<comment type="catalytic activity">
    <reaction evidence="1 9">
        <text>1-(2-carboxyphenylamino)-1-deoxy-D-ribulose 5-phosphate + H(+) = (1S,2R)-1-C-(indol-3-yl)glycerol 3-phosphate + CO2 + H2O</text>
        <dbReference type="Rhea" id="RHEA:23476"/>
        <dbReference type="ChEBI" id="CHEBI:15377"/>
        <dbReference type="ChEBI" id="CHEBI:15378"/>
        <dbReference type="ChEBI" id="CHEBI:16526"/>
        <dbReference type="ChEBI" id="CHEBI:58613"/>
        <dbReference type="ChEBI" id="CHEBI:58866"/>
        <dbReference type="EC" id="4.1.1.48"/>
    </reaction>
</comment>
<dbReference type="GO" id="GO:0004640">
    <property type="term" value="F:phosphoribosylanthranilate isomerase activity"/>
    <property type="evidence" value="ECO:0007669"/>
    <property type="project" value="TreeGrafter"/>
</dbReference>
<evidence type="ECO:0000259" key="10">
    <source>
        <dbReference type="Pfam" id="PF00218"/>
    </source>
</evidence>
<keyword evidence="5 9" id="KW-0210">Decarboxylase</keyword>
<dbReference type="PANTHER" id="PTHR22854:SF2">
    <property type="entry name" value="INDOLE-3-GLYCEROL-PHOSPHATE SYNTHASE"/>
    <property type="match status" value="1"/>
</dbReference>
<dbReference type="AlphaFoldDB" id="A0A5P6VVW4"/>
<dbReference type="PANTHER" id="PTHR22854">
    <property type="entry name" value="TRYPTOPHAN BIOSYNTHESIS PROTEIN"/>
    <property type="match status" value="1"/>
</dbReference>
<dbReference type="InterPro" id="IPR045186">
    <property type="entry name" value="Indole-3-glycerol_P_synth"/>
</dbReference>
<dbReference type="KEGG" id="pxv:FXF36_14060"/>
<feature type="domain" description="Indole-3-glycerol phosphate synthase" evidence="10">
    <location>
        <begin position="4"/>
        <end position="256"/>
    </location>
</feature>
<evidence type="ECO:0000313" key="11">
    <source>
        <dbReference type="EMBL" id="QFJ55934.1"/>
    </source>
</evidence>
<dbReference type="InterPro" id="IPR013785">
    <property type="entry name" value="Aldolase_TIM"/>
</dbReference>
<dbReference type="Proteomes" id="UP000327030">
    <property type="component" value="Chromosome 1"/>
</dbReference>
<evidence type="ECO:0000256" key="6">
    <source>
        <dbReference type="ARBA" id="ARBA00022822"/>
    </source>
</evidence>
<evidence type="ECO:0000256" key="5">
    <source>
        <dbReference type="ARBA" id="ARBA00022793"/>
    </source>
</evidence>
<keyword evidence="6 9" id="KW-0822">Tryptophan biosynthesis</keyword>
<name>A0A5P6VVW4_PSEXY</name>
<evidence type="ECO:0000256" key="2">
    <source>
        <dbReference type="ARBA" id="ARBA00004696"/>
    </source>
</evidence>
<protein>
    <recommendedName>
        <fullName evidence="9">Indole-3-glycerol phosphate synthase</fullName>
        <shortName evidence="9">IGPS</shortName>
        <ecNumber evidence="9">4.1.1.48</ecNumber>
    </recommendedName>
</protein>
<dbReference type="InterPro" id="IPR001468">
    <property type="entry name" value="Indole-3-GlycerolPSynthase_CS"/>
</dbReference>
<dbReference type="PROSITE" id="PS00614">
    <property type="entry name" value="IGPS"/>
    <property type="match status" value="1"/>
</dbReference>
<dbReference type="RefSeq" id="WP_151625161.1">
    <property type="nucleotide sequence ID" value="NZ_CP043028.1"/>
</dbReference>
<proteinExistence type="inferred from homology"/>
<dbReference type="EMBL" id="CP043028">
    <property type="protein sequence ID" value="QFJ55934.1"/>
    <property type="molecule type" value="Genomic_DNA"/>
</dbReference>
<evidence type="ECO:0000256" key="1">
    <source>
        <dbReference type="ARBA" id="ARBA00001633"/>
    </source>
</evidence>
<dbReference type="UniPathway" id="UPA00035">
    <property type="reaction ID" value="UER00043"/>
</dbReference>
<keyword evidence="4 9" id="KW-0028">Amino-acid biosynthesis</keyword>
<evidence type="ECO:0000256" key="8">
    <source>
        <dbReference type="ARBA" id="ARBA00023239"/>
    </source>
</evidence>
<dbReference type="NCBIfam" id="NF001377">
    <property type="entry name" value="PRK00278.2-4"/>
    <property type="match status" value="1"/>
</dbReference>
<dbReference type="SUPFAM" id="SSF51366">
    <property type="entry name" value="Ribulose-phoshate binding barrel"/>
    <property type="match status" value="1"/>
</dbReference>
<sequence>MTILDEIAEYTKERVARAKEEKSLEQIKKEAYKLPKGNLSFEKALVKGDIAFICECKKASPSKGIIAEEFDYLQIAKDYETAGADCISVLTEPKWFLGSDEYLKNIVNTVHVPVIRKDFVVDEYMIYEAKLLGASAVLLICSILSEEQLAHYIRICDMLGLSALVEAHDEVEIGIAIRVGARLIGVNNRNLKDFSVDTENSKRLRNLIPGDVIFVSESGIKNAEDVNELRKVGIDAVLIGETLMRAENKTEKLKELKG</sequence>
<reference evidence="12" key="1">
    <citation type="submission" date="2019-08" db="EMBL/GenBank/DDBJ databases">
        <title>Complete Genome Sequence of the Polysaccharide-Degrading Rumen Bacterium Pseudobutyrivibrio xylanivorans MA3014.</title>
        <authorList>
            <person name="Palevich N."/>
            <person name="Maclean P.H."/>
            <person name="Kelly W.J."/>
            <person name="Leahy S.C."/>
            <person name="Rakonjac J."/>
            <person name="Attwood G.T."/>
        </authorList>
    </citation>
    <scope>NUCLEOTIDE SEQUENCE [LARGE SCALE GENOMIC DNA]</scope>
    <source>
        <strain evidence="12">MA3014</strain>
    </source>
</reference>
<evidence type="ECO:0000256" key="7">
    <source>
        <dbReference type="ARBA" id="ARBA00023141"/>
    </source>
</evidence>